<dbReference type="Gene3D" id="3.10.180.10">
    <property type="entry name" value="2,3-Dihydroxybiphenyl 1,2-Dioxygenase, domain 1"/>
    <property type="match status" value="1"/>
</dbReference>
<protein>
    <submittedName>
        <fullName evidence="2">VOC family protein</fullName>
    </submittedName>
</protein>
<proteinExistence type="predicted"/>
<reference evidence="3" key="1">
    <citation type="journal article" date="2019" name="Int. J. Syst. Evol. Microbiol.">
        <title>The Global Catalogue of Microorganisms (GCM) 10K type strain sequencing project: providing services to taxonomists for standard genome sequencing and annotation.</title>
        <authorList>
            <consortium name="The Broad Institute Genomics Platform"/>
            <consortium name="The Broad Institute Genome Sequencing Center for Infectious Disease"/>
            <person name="Wu L."/>
            <person name="Ma J."/>
        </authorList>
    </citation>
    <scope>NUCLEOTIDE SEQUENCE [LARGE SCALE GENOMIC DNA]</scope>
    <source>
        <strain evidence="3">JCM 18302</strain>
    </source>
</reference>
<dbReference type="PANTHER" id="PTHR33993">
    <property type="entry name" value="GLYOXALASE-RELATED"/>
    <property type="match status" value="1"/>
</dbReference>
<dbReference type="CDD" id="cd07247">
    <property type="entry name" value="SgaA_N_like"/>
    <property type="match status" value="1"/>
</dbReference>
<dbReference type="InterPro" id="IPR052164">
    <property type="entry name" value="Anthracycline_SecMetBiosynth"/>
</dbReference>
<comment type="caution">
    <text evidence="2">The sequence shown here is derived from an EMBL/GenBank/DDBJ whole genome shotgun (WGS) entry which is preliminary data.</text>
</comment>
<organism evidence="2 3">
    <name type="scientific">Pseudonocardia adelaidensis</name>
    <dbReference type="NCBI Taxonomy" id="648754"/>
    <lineage>
        <taxon>Bacteria</taxon>
        <taxon>Bacillati</taxon>
        <taxon>Actinomycetota</taxon>
        <taxon>Actinomycetes</taxon>
        <taxon>Pseudonocardiales</taxon>
        <taxon>Pseudonocardiaceae</taxon>
        <taxon>Pseudonocardia</taxon>
    </lineage>
</organism>
<sequence length="127" mass="12914">MTNTTAPAPNTVTWFQIGTEDPAAAREFYGGLFGWNVVPDPASPGYDLVSYAGGGGPAGGIARTDGGATNHATFLVLVEDAAAVCADAERLGGKVLVPPVTTPNGLVFAHLLDRSGNRFGVFTPPAA</sequence>
<evidence type="ECO:0000259" key="1">
    <source>
        <dbReference type="PROSITE" id="PS51819"/>
    </source>
</evidence>
<dbReference type="InterPro" id="IPR037523">
    <property type="entry name" value="VOC_core"/>
</dbReference>
<dbReference type="SUPFAM" id="SSF54593">
    <property type="entry name" value="Glyoxalase/Bleomycin resistance protein/Dihydroxybiphenyl dioxygenase"/>
    <property type="match status" value="1"/>
</dbReference>
<evidence type="ECO:0000313" key="2">
    <source>
        <dbReference type="EMBL" id="GAA5130906.1"/>
    </source>
</evidence>
<keyword evidence="3" id="KW-1185">Reference proteome</keyword>
<dbReference type="RefSeq" id="WP_345608239.1">
    <property type="nucleotide sequence ID" value="NZ_BAABJO010000022.1"/>
</dbReference>
<dbReference type="EMBL" id="BAABJO010000022">
    <property type="protein sequence ID" value="GAA5130906.1"/>
    <property type="molecule type" value="Genomic_DNA"/>
</dbReference>
<feature type="domain" description="VOC" evidence="1">
    <location>
        <begin position="11"/>
        <end position="124"/>
    </location>
</feature>
<dbReference type="InterPro" id="IPR004360">
    <property type="entry name" value="Glyas_Fos-R_dOase_dom"/>
</dbReference>
<evidence type="ECO:0000313" key="3">
    <source>
        <dbReference type="Proteomes" id="UP001500804"/>
    </source>
</evidence>
<name>A0ABP9NQA9_9PSEU</name>
<dbReference type="Pfam" id="PF00903">
    <property type="entry name" value="Glyoxalase"/>
    <property type="match status" value="1"/>
</dbReference>
<gene>
    <name evidence="2" type="ORF">GCM10023320_53470</name>
</gene>
<dbReference type="PANTHER" id="PTHR33993:SF2">
    <property type="entry name" value="VOC DOMAIN-CONTAINING PROTEIN"/>
    <property type="match status" value="1"/>
</dbReference>
<dbReference type="Proteomes" id="UP001500804">
    <property type="component" value="Unassembled WGS sequence"/>
</dbReference>
<dbReference type="PROSITE" id="PS51819">
    <property type="entry name" value="VOC"/>
    <property type="match status" value="1"/>
</dbReference>
<dbReference type="InterPro" id="IPR029068">
    <property type="entry name" value="Glyas_Bleomycin-R_OHBP_Dase"/>
</dbReference>
<accession>A0ABP9NQA9</accession>